<evidence type="ECO:0000256" key="4">
    <source>
        <dbReference type="ARBA" id="ARBA00022692"/>
    </source>
</evidence>
<dbReference type="PIRSF" id="PIRSF006066">
    <property type="entry name" value="HI0050"/>
    <property type="match status" value="1"/>
</dbReference>
<feature type="transmembrane region" description="Helical" evidence="7">
    <location>
        <begin position="249"/>
        <end position="268"/>
    </location>
</feature>
<dbReference type="Proteomes" id="UP000584642">
    <property type="component" value="Unassembled WGS sequence"/>
</dbReference>
<organism evidence="9 10">
    <name type="scientific">Azospirillum oleiclasticum</name>
    <dbReference type="NCBI Taxonomy" id="2735135"/>
    <lineage>
        <taxon>Bacteria</taxon>
        <taxon>Pseudomonadati</taxon>
        <taxon>Pseudomonadota</taxon>
        <taxon>Alphaproteobacteria</taxon>
        <taxon>Rhodospirillales</taxon>
        <taxon>Azospirillaceae</taxon>
        <taxon>Azospirillum</taxon>
    </lineage>
</organism>
<sequence length="435" mass="45615">MSSLSIGIAGIAALLGLLALRVPIGFALGSVSVVGILLIRGPDAALSVLANQPYTFIAHWSLSAVPMFLLMGNVAFHAGLTRTLYKAARLWLSGLPGGLAVASTAACGMFAAASGSSVATASAMGRIAIPEMLRYRYDPGLATGSVAVAGTLGSLIPPSILMVIYAIFAEVSVSKALIAGVIPGILSGVMFALLIIVRCKLNPNLAPMVRDQVTWHERFVVLASVWPLPVLILGVIGGIYSGIVTSTEAASLGAFLAFVIAACQRRLTWKVLVDSVADSLKGTASIFFIALGGILLSRFMAFSGLPNHLAEVISGLAIDPLLLVIVTSAIFIFLGMFLDSLGLMLLVIPVVMPAFEAVGTDLIWFGVLVIKYLEIGLVTPPVGLNVYVIKSVVGDRIPLETIFKGVGWFIVADIVTLALLITFPEISLFLPRLMD</sequence>
<dbReference type="Pfam" id="PF06808">
    <property type="entry name" value="DctM"/>
    <property type="match status" value="1"/>
</dbReference>
<feature type="transmembrane region" description="Helical" evidence="7">
    <location>
        <begin position="100"/>
        <end position="129"/>
    </location>
</feature>
<comment type="caution">
    <text evidence="9">The sequence shown here is derived from an EMBL/GenBank/DDBJ whole genome shotgun (WGS) entry which is preliminary data.</text>
</comment>
<evidence type="ECO:0000256" key="2">
    <source>
        <dbReference type="ARBA" id="ARBA00022475"/>
    </source>
</evidence>
<protein>
    <recommendedName>
        <fullName evidence="7">TRAP transporter large permease protein</fullName>
    </recommendedName>
</protein>
<feature type="transmembrane region" description="Helical" evidence="7">
    <location>
        <begin position="362"/>
        <end position="388"/>
    </location>
</feature>
<keyword evidence="2" id="KW-1003">Cell membrane</keyword>
<comment type="function">
    <text evidence="7">Part of the tripartite ATP-independent periplasmic (TRAP) transport system.</text>
</comment>
<dbReference type="NCBIfam" id="TIGR00786">
    <property type="entry name" value="dctM"/>
    <property type="match status" value="1"/>
</dbReference>
<comment type="subunit">
    <text evidence="7">The complex comprises the extracytoplasmic solute receptor protein and the two transmembrane proteins.</text>
</comment>
<dbReference type="InterPro" id="IPR010656">
    <property type="entry name" value="DctM"/>
</dbReference>
<feature type="domain" description="TRAP C4-dicarboxylate transport system permease DctM subunit" evidence="8">
    <location>
        <begin position="12"/>
        <end position="426"/>
    </location>
</feature>
<evidence type="ECO:0000313" key="10">
    <source>
        <dbReference type="Proteomes" id="UP000584642"/>
    </source>
</evidence>
<evidence type="ECO:0000256" key="5">
    <source>
        <dbReference type="ARBA" id="ARBA00022989"/>
    </source>
</evidence>
<evidence type="ECO:0000256" key="1">
    <source>
        <dbReference type="ARBA" id="ARBA00004429"/>
    </source>
</evidence>
<dbReference type="RefSeq" id="WP_180285780.1">
    <property type="nucleotide sequence ID" value="NZ_JABFDB010000033.1"/>
</dbReference>
<keyword evidence="7" id="KW-0813">Transport</keyword>
<keyword evidence="3 7" id="KW-0997">Cell inner membrane</keyword>
<feature type="transmembrane region" description="Helical" evidence="7">
    <location>
        <begin position="141"/>
        <end position="168"/>
    </location>
</feature>
<keyword evidence="4 7" id="KW-0812">Transmembrane</keyword>
<feature type="transmembrane region" description="Helical" evidence="7">
    <location>
        <begin position="60"/>
        <end position="80"/>
    </location>
</feature>
<dbReference type="PANTHER" id="PTHR33362:SF5">
    <property type="entry name" value="C4-DICARBOXYLATE TRAP TRANSPORTER LARGE PERMEASE PROTEIN DCTM"/>
    <property type="match status" value="1"/>
</dbReference>
<gene>
    <name evidence="9" type="ORF">HND93_30240</name>
</gene>
<dbReference type="EMBL" id="JABFDB010000033">
    <property type="protein sequence ID" value="NYZ24004.1"/>
    <property type="molecule type" value="Genomic_DNA"/>
</dbReference>
<feature type="transmembrane region" description="Helical" evidence="7">
    <location>
        <begin position="408"/>
        <end position="430"/>
    </location>
</feature>
<evidence type="ECO:0000256" key="7">
    <source>
        <dbReference type="RuleBase" id="RU369079"/>
    </source>
</evidence>
<name>A0ABX2TLM7_9PROT</name>
<accession>A0ABX2TLM7</accession>
<dbReference type="PANTHER" id="PTHR33362">
    <property type="entry name" value="SIALIC ACID TRAP TRANSPORTER PERMEASE PROTEIN SIAT-RELATED"/>
    <property type="match status" value="1"/>
</dbReference>
<evidence type="ECO:0000256" key="6">
    <source>
        <dbReference type="ARBA" id="ARBA00023136"/>
    </source>
</evidence>
<feature type="transmembrane region" description="Helical" evidence="7">
    <location>
        <begin position="6"/>
        <end position="39"/>
    </location>
</feature>
<dbReference type="InterPro" id="IPR004681">
    <property type="entry name" value="TRAP_DctM"/>
</dbReference>
<feature type="transmembrane region" description="Helical" evidence="7">
    <location>
        <begin position="280"/>
        <end position="301"/>
    </location>
</feature>
<feature type="transmembrane region" description="Helical" evidence="7">
    <location>
        <begin position="219"/>
        <end position="243"/>
    </location>
</feature>
<evidence type="ECO:0000313" key="9">
    <source>
        <dbReference type="EMBL" id="NYZ24004.1"/>
    </source>
</evidence>
<comment type="similarity">
    <text evidence="7">Belongs to the TRAP transporter large permease family.</text>
</comment>
<feature type="transmembrane region" description="Helical" evidence="7">
    <location>
        <begin position="321"/>
        <end position="350"/>
    </location>
</feature>
<proteinExistence type="inferred from homology"/>
<evidence type="ECO:0000256" key="3">
    <source>
        <dbReference type="ARBA" id="ARBA00022519"/>
    </source>
</evidence>
<keyword evidence="6 7" id="KW-0472">Membrane</keyword>
<feature type="transmembrane region" description="Helical" evidence="7">
    <location>
        <begin position="174"/>
        <end position="198"/>
    </location>
</feature>
<evidence type="ECO:0000259" key="8">
    <source>
        <dbReference type="Pfam" id="PF06808"/>
    </source>
</evidence>
<keyword evidence="5 7" id="KW-1133">Transmembrane helix</keyword>
<reference evidence="9 10" key="1">
    <citation type="submission" date="2020-05" db="EMBL/GenBank/DDBJ databases">
        <title>Azospirillum oleiclasticum sp. nov, a nitrogen-fixing and heavy crude oil-emulsifying bacterium isolated from the crude oil of Yumen Oilfield.</title>
        <authorList>
            <person name="Wu D."/>
            <person name="Cai M."/>
            <person name="Zhang X."/>
        </authorList>
    </citation>
    <scope>NUCLEOTIDE SEQUENCE [LARGE SCALE GENOMIC DNA]</scope>
    <source>
        <strain evidence="9 10">ROY-1-1-2</strain>
    </source>
</reference>
<keyword evidence="10" id="KW-1185">Reference proteome</keyword>
<comment type="subcellular location">
    <subcellularLocation>
        <location evidence="1 7">Cell inner membrane</location>
        <topology evidence="1 7">Multi-pass membrane protein</topology>
    </subcellularLocation>
</comment>